<dbReference type="InterPro" id="IPR008139">
    <property type="entry name" value="SaposinB_dom"/>
</dbReference>
<dbReference type="Pfam" id="PF02199">
    <property type="entry name" value="SapA"/>
    <property type="match status" value="2"/>
</dbReference>
<dbReference type="GO" id="GO:0006665">
    <property type="term" value="P:sphingolipid metabolic process"/>
    <property type="evidence" value="ECO:0007669"/>
    <property type="project" value="InterPro"/>
</dbReference>
<keyword evidence="6 13" id="KW-0732">Signal</keyword>
<evidence type="ECO:0000256" key="6">
    <source>
        <dbReference type="ARBA" id="ARBA00022729"/>
    </source>
</evidence>
<evidence type="ECO:0000256" key="3">
    <source>
        <dbReference type="ARBA" id="ARBA00022439"/>
    </source>
</evidence>
<dbReference type="SMART" id="SM00162">
    <property type="entry name" value="SAPA"/>
    <property type="match status" value="2"/>
</dbReference>
<dbReference type="GO" id="GO:0005771">
    <property type="term" value="C:multivesicular body"/>
    <property type="evidence" value="ECO:0007669"/>
    <property type="project" value="TreeGrafter"/>
</dbReference>
<keyword evidence="7" id="KW-0677">Repeat</keyword>
<protein>
    <recommendedName>
        <fullName evidence="11">Pulmonary surfactant-associated protein B</fullName>
    </recommendedName>
    <alternativeName>
        <fullName evidence="12">Pulmonary surfactant-associated proteolipid SPL(Phe)</fullName>
    </alternativeName>
</protein>
<feature type="domain" description="Saposin A-type" evidence="15">
    <location>
        <begin position="21"/>
        <end position="61"/>
    </location>
</feature>
<name>A0AAV7LJR0_PLEWA</name>
<evidence type="ECO:0000256" key="9">
    <source>
        <dbReference type="ARBA" id="ARBA00023180"/>
    </source>
</evidence>
<dbReference type="GO" id="GO:0007585">
    <property type="term" value="P:respiratory gaseous exchange by respiratory system"/>
    <property type="evidence" value="ECO:0007669"/>
    <property type="project" value="UniProtKB-KW"/>
</dbReference>
<dbReference type="Proteomes" id="UP001066276">
    <property type="component" value="Chromosome 11"/>
</dbReference>
<evidence type="ECO:0000256" key="1">
    <source>
        <dbReference type="ARBA" id="ARBA00004364"/>
    </source>
</evidence>
<comment type="subcellular location">
    <subcellularLocation>
        <location evidence="1">Secreted</location>
        <location evidence="1">Extracellular space</location>
        <location evidence="1">Surface film</location>
    </subcellularLocation>
</comment>
<feature type="signal peptide" evidence="13">
    <location>
        <begin position="1"/>
        <end position="20"/>
    </location>
</feature>
<evidence type="ECO:0000256" key="8">
    <source>
        <dbReference type="ARBA" id="ARBA00023157"/>
    </source>
</evidence>
<comment type="subunit">
    <text evidence="2">Homodimer; disulfide-linked.</text>
</comment>
<keyword evidence="4" id="KW-0964">Secreted</keyword>
<organism evidence="16 17">
    <name type="scientific">Pleurodeles waltl</name>
    <name type="common">Iberian ribbed newt</name>
    <dbReference type="NCBI Taxonomy" id="8319"/>
    <lineage>
        <taxon>Eukaryota</taxon>
        <taxon>Metazoa</taxon>
        <taxon>Chordata</taxon>
        <taxon>Craniata</taxon>
        <taxon>Vertebrata</taxon>
        <taxon>Euteleostomi</taxon>
        <taxon>Amphibia</taxon>
        <taxon>Batrachia</taxon>
        <taxon>Caudata</taxon>
        <taxon>Salamandroidea</taxon>
        <taxon>Salamandridae</taxon>
        <taxon>Pleurodelinae</taxon>
        <taxon>Pleurodeles</taxon>
    </lineage>
</organism>
<evidence type="ECO:0000256" key="5">
    <source>
        <dbReference type="ARBA" id="ARBA00022713"/>
    </source>
</evidence>
<feature type="domain" description="Saposin A-type" evidence="15">
    <location>
        <begin position="361"/>
        <end position="397"/>
    </location>
</feature>
<dbReference type="PROSITE" id="PS51110">
    <property type="entry name" value="SAP_A"/>
    <property type="match status" value="2"/>
</dbReference>
<evidence type="ECO:0000256" key="2">
    <source>
        <dbReference type="ARBA" id="ARBA00011748"/>
    </source>
</evidence>
<accession>A0AAV7LJR0</accession>
<evidence type="ECO:0000256" key="7">
    <source>
        <dbReference type="ARBA" id="ARBA00022737"/>
    </source>
</evidence>
<evidence type="ECO:0000259" key="15">
    <source>
        <dbReference type="PROSITE" id="PS51110"/>
    </source>
</evidence>
<evidence type="ECO:0000259" key="14">
    <source>
        <dbReference type="PROSITE" id="PS50015"/>
    </source>
</evidence>
<proteinExistence type="predicted"/>
<dbReference type="InterPro" id="IPR011001">
    <property type="entry name" value="Saposin-like"/>
</dbReference>
<evidence type="ECO:0000313" key="16">
    <source>
        <dbReference type="EMBL" id="KAJ1091797.1"/>
    </source>
</evidence>
<dbReference type="GO" id="GO:0016020">
    <property type="term" value="C:membrane"/>
    <property type="evidence" value="ECO:0007669"/>
    <property type="project" value="GOC"/>
</dbReference>
<reference evidence="16" key="1">
    <citation type="journal article" date="2022" name="bioRxiv">
        <title>Sequencing and chromosome-scale assembly of the giantPleurodeles waltlgenome.</title>
        <authorList>
            <person name="Brown T."/>
            <person name="Elewa A."/>
            <person name="Iarovenko S."/>
            <person name="Subramanian E."/>
            <person name="Araus A.J."/>
            <person name="Petzold A."/>
            <person name="Susuki M."/>
            <person name="Suzuki K.-i.T."/>
            <person name="Hayashi T."/>
            <person name="Toyoda A."/>
            <person name="Oliveira C."/>
            <person name="Osipova E."/>
            <person name="Leigh N.D."/>
            <person name="Simon A."/>
            <person name="Yun M.H."/>
        </authorList>
    </citation>
    <scope>NUCLEOTIDE SEQUENCE</scope>
    <source>
        <strain evidence="16">20211129_DDA</strain>
        <tissue evidence="16">Liver</tissue>
    </source>
</reference>
<dbReference type="InterPro" id="IPR051428">
    <property type="entry name" value="Sphingo_Act-Surfact_Prot"/>
</dbReference>
<evidence type="ECO:0000256" key="4">
    <source>
        <dbReference type="ARBA" id="ARBA00022525"/>
    </source>
</evidence>
<dbReference type="GO" id="GO:0005576">
    <property type="term" value="C:extracellular region"/>
    <property type="evidence" value="ECO:0007669"/>
    <property type="project" value="UniProtKB-SubCell"/>
</dbReference>
<dbReference type="EMBL" id="JANPWB010000015">
    <property type="protein sequence ID" value="KAJ1091797.1"/>
    <property type="molecule type" value="Genomic_DNA"/>
</dbReference>
<dbReference type="SUPFAM" id="SSF47862">
    <property type="entry name" value="Saposin"/>
    <property type="match status" value="3"/>
</dbReference>
<feature type="domain" description="Saposin B-type" evidence="14">
    <location>
        <begin position="188"/>
        <end position="265"/>
    </location>
</feature>
<feature type="chain" id="PRO_5043854693" description="Pulmonary surfactant-associated protein B" evidence="13">
    <location>
        <begin position="21"/>
        <end position="397"/>
    </location>
</feature>
<evidence type="ECO:0000256" key="13">
    <source>
        <dbReference type="SAM" id="SignalP"/>
    </source>
</evidence>
<sequence>MLAYMGLLLVLVSLAPVVTGNVLLREDCEQGAEYWCRNLVTAMKCGAVEHCLQSGWNPKQMGEGNLCDECKLIVTTAGAMVKDRTLQDFIKKVLHNECTLIPVKSLVISCQLLVDKYVASLMNLLESFMNPNTICGAVGLCKTTEPGDELLINQVWEKLLPLWKQEDFNRPSGQTGTMEGPEAEFSIPMPLCWMCRAFIGRLESAIPKAAIAKTASQLCLLLPVKVAGVCQCVVEKYTVIIINFILGKLGPQLICGLVFACATEENCSPDVLLFPDPGKDLRCETCLVVTALLKSSFKQNITRLQMEQALIEACISHDLDWHECQEFIQHRQQELFAVLSKQWDHNSTCQEIGDCAAVEQVQAGPLGCDLGPAYWCLSMANAIECKAVNYCKFKVWG</sequence>
<keyword evidence="8" id="KW-1015">Disulfide bond</keyword>
<gene>
    <name evidence="16" type="ORF">NDU88_004912</name>
</gene>
<dbReference type="AlphaFoldDB" id="A0AAV7LJR0"/>
<feature type="domain" description="Saposin B-type" evidence="14">
    <location>
        <begin position="63"/>
        <end position="145"/>
    </location>
</feature>
<dbReference type="PANTHER" id="PTHR11480:SF33">
    <property type="entry name" value="PULMONARY SURFACTANT-ASSOCIATED PROTEIN B"/>
    <property type="match status" value="1"/>
</dbReference>
<dbReference type="SMART" id="SM00741">
    <property type="entry name" value="SapB"/>
    <property type="match status" value="3"/>
</dbReference>
<dbReference type="Pfam" id="PF03489">
    <property type="entry name" value="SapB_2"/>
    <property type="match status" value="1"/>
</dbReference>
<dbReference type="PANTHER" id="PTHR11480">
    <property type="entry name" value="SAPOSIN-RELATED"/>
    <property type="match status" value="1"/>
</dbReference>
<dbReference type="Gene3D" id="1.10.225.10">
    <property type="entry name" value="Saposin-like"/>
    <property type="match status" value="3"/>
</dbReference>
<evidence type="ECO:0000256" key="10">
    <source>
        <dbReference type="ARBA" id="ARBA00037221"/>
    </source>
</evidence>
<dbReference type="InterPro" id="IPR008373">
    <property type="entry name" value="Saposin"/>
</dbReference>
<comment type="caution">
    <text evidence="16">The sequence shown here is derived from an EMBL/GenBank/DDBJ whole genome shotgun (WGS) entry which is preliminary data.</text>
</comment>
<keyword evidence="5" id="KW-0305">Gaseous exchange</keyword>
<evidence type="ECO:0000313" key="17">
    <source>
        <dbReference type="Proteomes" id="UP001066276"/>
    </source>
</evidence>
<dbReference type="Pfam" id="PF05184">
    <property type="entry name" value="SapB_1"/>
    <property type="match status" value="1"/>
</dbReference>
<dbReference type="PRINTS" id="PR01797">
    <property type="entry name" value="SAPOSIN"/>
</dbReference>
<keyword evidence="9" id="KW-0325">Glycoprotein</keyword>
<evidence type="ECO:0000256" key="12">
    <source>
        <dbReference type="ARBA" id="ARBA00041785"/>
    </source>
</evidence>
<dbReference type="InterPro" id="IPR008138">
    <property type="entry name" value="SapB_2"/>
</dbReference>
<dbReference type="PROSITE" id="PS50015">
    <property type="entry name" value="SAP_B"/>
    <property type="match status" value="3"/>
</dbReference>
<keyword evidence="3" id="KW-0767">Surface film</keyword>
<dbReference type="FunFam" id="1.10.225.10:FF:000008">
    <property type="entry name" value="Pulmonary surfactant-associated protein B"/>
    <property type="match status" value="1"/>
</dbReference>
<dbReference type="GO" id="GO:0005764">
    <property type="term" value="C:lysosome"/>
    <property type="evidence" value="ECO:0007669"/>
    <property type="project" value="InterPro"/>
</dbReference>
<comment type="function">
    <text evidence="10">Pulmonary surfactant-associated proteins promote alveolar stability by lowering the surface tension at the air-liquid interface in the peripheral air spaces. SP-B increases the collapse pressure of palmitic acid to nearly 70 millinewtons per meter.</text>
</comment>
<evidence type="ECO:0000256" key="11">
    <source>
        <dbReference type="ARBA" id="ARBA00041094"/>
    </source>
</evidence>
<dbReference type="InterPro" id="IPR003119">
    <property type="entry name" value="SAP_A"/>
</dbReference>
<dbReference type="InterPro" id="IPR007856">
    <property type="entry name" value="SapB_1"/>
</dbReference>
<keyword evidence="17" id="KW-1185">Reference proteome</keyword>
<feature type="domain" description="Saposin B-type" evidence="14">
    <location>
        <begin position="279"/>
        <end position="359"/>
    </location>
</feature>